<evidence type="ECO:0000256" key="1">
    <source>
        <dbReference type="SAM" id="MobiDB-lite"/>
    </source>
</evidence>
<accession>A0AA40DQN3</accession>
<evidence type="ECO:0000313" key="2">
    <source>
        <dbReference type="EMBL" id="KAK0708498.1"/>
    </source>
</evidence>
<reference evidence="2" key="1">
    <citation type="submission" date="2023-06" db="EMBL/GenBank/DDBJ databases">
        <title>Genome-scale phylogeny and comparative genomics of the fungal order Sordariales.</title>
        <authorList>
            <consortium name="Lawrence Berkeley National Laboratory"/>
            <person name="Hensen N."/>
            <person name="Bonometti L."/>
            <person name="Westerberg I."/>
            <person name="Brannstrom I.O."/>
            <person name="Guillou S."/>
            <person name="Cros-Aarteil S."/>
            <person name="Calhoun S."/>
            <person name="Haridas S."/>
            <person name="Kuo A."/>
            <person name="Mondo S."/>
            <person name="Pangilinan J."/>
            <person name="Riley R."/>
            <person name="Labutti K."/>
            <person name="Andreopoulos B."/>
            <person name="Lipzen A."/>
            <person name="Chen C."/>
            <person name="Yanf M."/>
            <person name="Daum C."/>
            <person name="Ng V."/>
            <person name="Clum A."/>
            <person name="Steindorff A."/>
            <person name="Ohm R."/>
            <person name="Martin F."/>
            <person name="Silar P."/>
            <person name="Natvig D."/>
            <person name="Lalanne C."/>
            <person name="Gautier V."/>
            <person name="Ament-Velasquez S.L."/>
            <person name="Kruys A."/>
            <person name="Hutchinson M.I."/>
            <person name="Powell A.J."/>
            <person name="Barry K."/>
            <person name="Miller A.N."/>
            <person name="Grigoriev I.V."/>
            <person name="Debuchy R."/>
            <person name="Gladieux P."/>
            <person name="Thoren M.H."/>
            <person name="Johannesson H."/>
        </authorList>
    </citation>
    <scope>NUCLEOTIDE SEQUENCE</scope>
    <source>
        <strain evidence="2">SMH4607-1</strain>
    </source>
</reference>
<dbReference type="AlphaFoldDB" id="A0AA40DQN3"/>
<name>A0AA40DQN3_9PEZI</name>
<proteinExistence type="predicted"/>
<sequence length="376" mass="42196">MSWDCYCTICGGPFEICQFRTIRKAKPADSQHQATDATGDGRERAEEPSSAGEYDSDESDESEYGFGNDVYDEDIITADEARWTRTLSVLGLNPHAAGAKKAFVSGPGRYYDRSIVDVEVGDDPSYPYTEAYRFRCYSPDDDDDPVFPFHRPCYELLAQALTRTDGVETAVKQVGKDALYAAMQSIPHPIRRCLSLDYGFNAKAQEQWWRCMLGYEFVVAPLDCTPASSALLRATIASHSFQPAAVARDLAPKVRNDLFQKLPFEIFHMVLSLVGDNDAVLSLCRASWPVNAALRDNEPFWRSRIRTSLRCLFELHPLIADDHLPPGKSLKGLLLALDALTRPRKHMRGPFMGLANRRHVWSVCEQLVDVYLAASR</sequence>
<protein>
    <recommendedName>
        <fullName evidence="4">F-box domain-containing protein</fullName>
    </recommendedName>
</protein>
<evidence type="ECO:0000313" key="3">
    <source>
        <dbReference type="Proteomes" id="UP001172102"/>
    </source>
</evidence>
<comment type="caution">
    <text evidence="2">The sequence shown here is derived from an EMBL/GenBank/DDBJ whole genome shotgun (WGS) entry which is preliminary data.</text>
</comment>
<organism evidence="2 3">
    <name type="scientific">Lasiosphaeris hirsuta</name>
    <dbReference type="NCBI Taxonomy" id="260670"/>
    <lineage>
        <taxon>Eukaryota</taxon>
        <taxon>Fungi</taxon>
        <taxon>Dikarya</taxon>
        <taxon>Ascomycota</taxon>
        <taxon>Pezizomycotina</taxon>
        <taxon>Sordariomycetes</taxon>
        <taxon>Sordariomycetidae</taxon>
        <taxon>Sordariales</taxon>
        <taxon>Lasiosphaeriaceae</taxon>
        <taxon>Lasiosphaeris</taxon>
    </lineage>
</organism>
<gene>
    <name evidence="2" type="ORF">B0H67DRAFT_648554</name>
</gene>
<feature type="region of interest" description="Disordered" evidence="1">
    <location>
        <begin position="28"/>
        <end position="67"/>
    </location>
</feature>
<keyword evidence="3" id="KW-1185">Reference proteome</keyword>
<dbReference type="EMBL" id="JAUKUA010000006">
    <property type="protein sequence ID" value="KAK0708498.1"/>
    <property type="molecule type" value="Genomic_DNA"/>
</dbReference>
<dbReference type="Proteomes" id="UP001172102">
    <property type="component" value="Unassembled WGS sequence"/>
</dbReference>
<evidence type="ECO:0008006" key="4">
    <source>
        <dbReference type="Google" id="ProtNLM"/>
    </source>
</evidence>
<feature type="compositionally biased region" description="Acidic residues" evidence="1">
    <location>
        <begin position="54"/>
        <end position="63"/>
    </location>
</feature>